<evidence type="ECO:0000313" key="1">
    <source>
        <dbReference type="EMBL" id="GIY66310.1"/>
    </source>
</evidence>
<protein>
    <submittedName>
        <fullName evidence="1">Uncharacterized protein</fullName>
    </submittedName>
</protein>
<sequence>MSTQYYPHIFMGKIITQLLKQYRSAFYKLRDELYNAVMPDKYSSKLPKTYEFGVINNFNLLMICRILKQVAYHLMMQSDSFAFPNMMDCEMMKTAGAQGSH</sequence>
<accession>A0AAV4V7U9</accession>
<dbReference type="EMBL" id="BPLR01014108">
    <property type="protein sequence ID" value="GIY66310.1"/>
    <property type="molecule type" value="Genomic_DNA"/>
</dbReference>
<proteinExistence type="predicted"/>
<dbReference type="Proteomes" id="UP001054945">
    <property type="component" value="Unassembled WGS sequence"/>
</dbReference>
<gene>
    <name evidence="1" type="ORF">CEXT_48101</name>
</gene>
<name>A0AAV4V7U9_CAEEX</name>
<dbReference type="AlphaFoldDB" id="A0AAV4V7U9"/>
<reference evidence="1 2" key="1">
    <citation type="submission" date="2021-06" db="EMBL/GenBank/DDBJ databases">
        <title>Caerostris extrusa draft genome.</title>
        <authorList>
            <person name="Kono N."/>
            <person name="Arakawa K."/>
        </authorList>
    </citation>
    <scope>NUCLEOTIDE SEQUENCE [LARGE SCALE GENOMIC DNA]</scope>
</reference>
<evidence type="ECO:0000313" key="2">
    <source>
        <dbReference type="Proteomes" id="UP001054945"/>
    </source>
</evidence>
<comment type="caution">
    <text evidence="1">The sequence shown here is derived from an EMBL/GenBank/DDBJ whole genome shotgun (WGS) entry which is preliminary data.</text>
</comment>
<organism evidence="1 2">
    <name type="scientific">Caerostris extrusa</name>
    <name type="common">Bark spider</name>
    <name type="synonym">Caerostris bankana</name>
    <dbReference type="NCBI Taxonomy" id="172846"/>
    <lineage>
        <taxon>Eukaryota</taxon>
        <taxon>Metazoa</taxon>
        <taxon>Ecdysozoa</taxon>
        <taxon>Arthropoda</taxon>
        <taxon>Chelicerata</taxon>
        <taxon>Arachnida</taxon>
        <taxon>Araneae</taxon>
        <taxon>Araneomorphae</taxon>
        <taxon>Entelegynae</taxon>
        <taxon>Araneoidea</taxon>
        <taxon>Araneidae</taxon>
        <taxon>Caerostris</taxon>
    </lineage>
</organism>
<keyword evidence="2" id="KW-1185">Reference proteome</keyword>